<reference evidence="2 3" key="1">
    <citation type="submission" date="2019-07" db="EMBL/GenBank/DDBJ databases">
        <title>De Novo Assembly of kiwifruit Actinidia rufa.</title>
        <authorList>
            <person name="Sugita-Konishi S."/>
            <person name="Sato K."/>
            <person name="Mori E."/>
            <person name="Abe Y."/>
            <person name="Kisaki G."/>
            <person name="Hamano K."/>
            <person name="Suezawa K."/>
            <person name="Otani M."/>
            <person name="Fukuda T."/>
            <person name="Manabe T."/>
            <person name="Gomi K."/>
            <person name="Tabuchi M."/>
            <person name="Akimitsu K."/>
            <person name="Kataoka I."/>
        </authorList>
    </citation>
    <scope>NUCLEOTIDE SEQUENCE [LARGE SCALE GENOMIC DNA]</scope>
    <source>
        <strain evidence="3">cv. Fuchu</strain>
    </source>
</reference>
<keyword evidence="1" id="KW-1133">Transmembrane helix</keyword>
<comment type="caution">
    <text evidence="2">The sequence shown here is derived from an EMBL/GenBank/DDBJ whole genome shotgun (WGS) entry which is preliminary data.</text>
</comment>
<dbReference type="EMBL" id="BJWL01000021">
    <property type="protein sequence ID" value="GFZ09795.1"/>
    <property type="molecule type" value="Genomic_DNA"/>
</dbReference>
<feature type="transmembrane region" description="Helical" evidence="1">
    <location>
        <begin position="48"/>
        <end position="76"/>
    </location>
</feature>
<accession>A0A7J0GG93</accession>
<feature type="transmembrane region" description="Helical" evidence="1">
    <location>
        <begin position="192"/>
        <end position="215"/>
    </location>
</feature>
<keyword evidence="1" id="KW-0472">Membrane</keyword>
<gene>
    <name evidence="2" type="ORF">Acr_21g0003940</name>
</gene>
<organism evidence="2 3">
    <name type="scientific">Actinidia rufa</name>
    <dbReference type="NCBI Taxonomy" id="165716"/>
    <lineage>
        <taxon>Eukaryota</taxon>
        <taxon>Viridiplantae</taxon>
        <taxon>Streptophyta</taxon>
        <taxon>Embryophyta</taxon>
        <taxon>Tracheophyta</taxon>
        <taxon>Spermatophyta</taxon>
        <taxon>Magnoliopsida</taxon>
        <taxon>eudicotyledons</taxon>
        <taxon>Gunneridae</taxon>
        <taxon>Pentapetalae</taxon>
        <taxon>asterids</taxon>
        <taxon>Ericales</taxon>
        <taxon>Actinidiaceae</taxon>
        <taxon>Actinidia</taxon>
    </lineage>
</organism>
<dbReference type="AlphaFoldDB" id="A0A7J0GG93"/>
<sequence length="359" mass="40146">MDYLYIASCGLVVPTSPFWKIKLLAISNILPQISLLDEVNYLFFQLKIIFNIVPVISLELTVLVLISFAGIGFDFFRPLDEFFMLDLREHLDDRSIERWQNQLRVTRQEAFFCLTRQLIKLSTKSLLRSPNESTIPRGIFLKYDIADPFKVAENALHITSSDLNLDETLVLIILSMNGGSVCLIKASMVTGALVPVLMALGVQVFDLLGSGFTLVSRRMVGSMRCVLLLLTSSPSISGVRLDDQDSDNLGLLSRLEHGLGTGAARCGSELFVVRCCIRRALFSFMILICFAIPCISRWRPSRSGTWLVLAIGRRSVQEGLLNRWSLYGDNPPGDGLWSGNVDDLAQWRAGERLVHIMAK</sequence>
<keyword evidence="3" id="KW-1185">Reference proteome</keyword>
<dbReference type="Proteomes" id="UP000585474">
    <property type="component" value="Unassembled WGS sequence"/>
</dbReference>
<evidence type="ECO:0000313" key="2">
    <source>
        <dbReference type="EMBL" id="GFZ09795.1"/>
    </source>
</evidence>
<feature type="transmembrane region" description="Helical" evidence="1">
    <location>
        <begin position="280"/>
        <end position="298"/>
    </location>
</feature>
<name>A0A7J0GG93_9ERIC</name>
<evidence type="ECO:0000313" key="3">
    <source>
        <dbReference type="Proteomes" id="UP000585474"/>
    </source>
</evidence>
<evidence type="ECO:0000256" key="1">
    <source>
        <dbReference type="SAM" id="Phobius"/>
    </source>
</evidence>
<proteinExistence type="predicted"/>
<keyword evidence="1" id="KW-0812">Transmembrane</keyword>
<protein>
    <submittedName>
        <fullName evidence="2">Uncharacterized protein</fullName>
    </submittedName>
</protein>